<dbReference type="GO" id="GO:0030117">
    <property type="term" value="C:membrane coat"/>
    <property type="evidence" value="ECO:0007669"/>
    <property type="project" value="InterPro"/>
</dbReference>
<dbReference type="PROSITE" id="PS00989">
    <property type="entry name" value="CLAT_ADAPTOR_S"/>
    <property type="match status" value="1"/>
</dbReference>
<dbReference type="InterPro" id="IPR022775">
    <property type="entry name" value="AP_mu_sigma_su"/>
</dbReference>
<evidence type="ECO:0000313" key="8">
    <source>
        <dbReference type="EMBL" id="EAR93193.1"/>
    </source>
</evidence>
<keyword evidence="4 6" id="KW-0653">Protein transport</keyword>
<sequence length="144" mass="17061">MIQFILMVNKQGQTRLAQYYNSLSVQERTTLEGELVRKCLSRNNTQCSFIDHRNYKVIYRRYASLYFIVGLDPEEENELAYFEFIHTLVETLDRYFENVCELDIMLNIQKAHYILEEMVMNGQIVETNKALILAPLHVLDKQTD</sequence>
<dbReference type="InParanoid" id="Q239J7"/>
<evidence type="ECO:0000313" key="9">
    <source>
        <dbReference type="Proteomes" id="UP000009168"/>
    </source>
</evidence>
<keyword evidence="9" id="KW-1185">Reference proteome</keyword>
<dbReference type="OrthoDB" id="371463at2759"/>
<dbReference type="InterPro" id="IPR000804">
    <property type="entry name" value="Clathrin_sm-chain_CS"/>
</dbReference>
<proteinExistence type="inferred from homology"/>
<dbReference type="eggNOG" id="KOG0934">
    <property type="taxonomic scope" value="Eukaryota"/>
</dbReference>
<organism evidence="8 9">
    <name type="scientific">Tetrahymena thermophila (strain SB210)</name>
    <dbReference type="NCBI Taxonomy" id="312017"/>
    <lineage>
        <taxon>Eukaryota</taxon>
        <taxon>Sar</taxon>
        <taxon>Alveolata</taxon>
        <taxon>Ciliophora</taxon>
        <taxon>Intramacronucleata</taxon>
        <taxon>Oligohymenophorea</taxon>
        <taxon>Hymenostomatida</taxon>
        <taxon>Tetrahymenina</taxon>
        <taxon>Tetrahymenidae</taxon>
        <taxon>Tetrahymena</taxon>
    </lineage>
</organism>
<keyword evidence="3 6" id="KW-0813">Transport</keyword>
<evidence type="ECO:0000256" key="4">
    <source>
        <dbReference type="ARBA" id="ARBA00022927"/>
    </source>
</evidence>
<evidence type="ECO:0000256" key="3">
    <source>
        <dbReference type="ARBA" id="ARBA00022448"/>
    </source>
</evidence>
<dbReference type="EMBL" id="GG662731">
    <property type="protein sequence ID" value="EAR93193.1"/>
    <property type="molecule type" value="Genomic_DNA"/>
</dbReference>
<dbReference type="Pfam" id="PF01217">
    <property type="entry name" value="Clat_adaptor_s"/>
    <property type="match status" value="1"/>
</dbReference>
<evidence type="ECO:0000256" key="2">
    <source>
        <dbReference type="ARBA" id="ARBA00006972"/>
    </source>
</evidence>
<dbReference type="STRING" id="312017.Q239J7"/>
<protein>
    <recommendedName>
        <fullName evidence="6">AP complex subunit sigma</fullName>
    </recommendedName>
</protein>
<dbReference type="Gene3D" id="3.30.450.60">
    <property type="match status" value="1"/>
</dbReference>
<dbReference type="GO" id="GO:0016192">
    <property type="term" value="P:vesicle-mediated transport"/>
    <property type="evidence" value="ECO:0007669"/>
    <property type="project" value="InterPro"/>
</dbReference>
<evidence type="ECO:0000259" key="7">
    <source>
        <dbReference type="Pfam" id="PF01217"/>
    </source>
</evidence>
<dbReference type="FunCoup" id="Q239J7">
    <property type="interactions" value="37"/>
</dbReference>
<evidence type="ECO:0000256" key="6">
    <source>
        <dbReference type="PIRNR" id="PIRNR015588"/>
    </source>
</evidence>
<dbReference type="HOGENOM" id="CLU_061221_4_0_1"/>
<dbReference type="SUPFAM" id="SSF64356">
    <property type="entry name" value="SNARE-like"/>
    <property type="match status" value="1"/>
</dbReference>
<dbReference type="GO" id="GO:0012505">
    <property type="term" value="C:endomembrane system"/>
    <property type="evidence" value="ECO:0007669"/>
    <property type="project" value="UniProtKB-SubCell"/>
</dbReference>
<dbReference type="OMA" id="GHVVETN"/>
<dbReference type="KEGG" id="tet:TTHERM_01227730"/>
<dbReference type="InterPro" id="IPR011012">
    <property type="entry name" value="Longin-like_dom_sf"/>
</dbReference>
<evidence type="ECO:0000256" key="1">
    <source>
        <dbReference type="ARBA" id="ARBA00004308"/>
    </source>
</evidence>
<name>Q239J7_TETTS</name>
<comment type="similarity">
    <text evidence="2 6">Belongs to the adaptor complexes small subunit family.</text>
</comment>
<accession>Q239J7</accession>
<feature type="domain" description="AP complex mu/sigma subunit" evidence="7">
    <location>
        <begin position="1"/>
        <end position="142"/>
    </location>
</feature>
<dbReference type="GeneID" id="7842468"/>
<dbReference type="RefSeq" id="XP_001013438.1">
    <property type="nucleotide sequence ID" value="XM_001013438.3"/>
</dbReference>
<dbReference type="GO" id="GO:0006886">
    <property type="term" value="P:intracellular protein transport"/>
    <property type="evidence" value="ECO:0007669"/>
    <property type="project" value="UniProtKB-UniRule"/>
</dbReference>
<dbReference type="PANTHER" id="PTHR11753">
    <property type="entry name" value="ADAPTOR COMPLEXES SMALL SUBUNIT FAMILY"/>
    <property type="match status" value="1"/>
</dbReference>
<reference evidence="9" key="1">
    <citation type="journal article" date="2006" name="PLoS Biol.">
        <title>Macronuclear genome sequence of the ciliate Tetrahymena thermophila, a model eukaryote.</title>
        <authorList>
            <person name="Eisen J.A."/>
            <person name="Coyne R.S."/>
            <person name="Wu M."/>
            <person name="Wu D."/>
            <person name="Thiagarajan M."/>
            <person name="Wortman J.R."/>
            <person name="Badger J.H."/>
            <person name="Ren Q."/>
            <person name="Amedeo P."/>
            <person name="Jones K.M."/>
            <person name="Tallon L.J."/>
            <person name="Delcher A.L."/>
            <person name="Salzberg S.L."/>
            <person name="Silva J.C."/>
            <person name="Haas B.J."/>
            <person name="Majoros W.H."/>
            <person name="Farzad M."/>
            <person name="Carlton J.M."/>
            <person name="Smith R.K. Jr."/>
            <person name="Garg J."/>
            <person name="Pearlman R.E."/>
            <person name="Karrer K.M."/>
            <person name="Sun L."/>
            <person name="Manning G."/>
            <person name="Elde N.C."/>
            <person name="Turkewitz A.P."/>
            <person name="Asai D.J."/>
            <person name="Wilkes D.E."/>
            <person name="Wang Y."/>
            <person name="Cai H."/>
            <person name="Collins K."/>
            <person name="Stewart B.A."/>
            <person name="Lee S.R."/>
            <person name="Wilamowska K."/>
            <person name="Weinberg Z."/>
            <person name="Ruzzo W.L."/>
            <person name="Wloga D."/>
            <person name="Gaertig J."/>
            <person name="Frankel J."/>
            <person name="Tsao C.-C."/>
            <person name="Gorovsky M.A."/>
            <person name="Keeling P.J."/>
            <person name="Waller R.F."/>
            <person name="Patron N.J."/>
            <person name="Cherry J.M."/>
            <person name="Stover N.A."/>
            <person name="Krieger C.J."/>
            <person name="del Toro C."/>
            <person name="Ryder H.F."/>
            <person name="Williamson S.C."/>
            <person name="Barbeau R.A."/>
            <person name="Hamilton E.P."/>
            <person name="Orias E."/>
        </authorList>
    </citation>
    <scope>NUCLEOTIDE SEQUENCE [LARGE SCALE GENOMIC DNA]</scope>
    <source>
        <strain evidence="9">SB210</strain>
    </source>
</reference>
<dbReference type="PIRSF" id="PIRSF015588">
    <property type="entry name" value="AP_complex_sigma"/>
    <property type="match status" value="1"/>
</dbReference>
<dbReference type="Proteomes" id="UP000009168">
    <property type="component" value="Unassembled WGS sequence"/>
</dbReference>
<comment type="subcellular location">
    <subcellularLocation>
        <location evidence="1">Endomembrane system</location>
    </subcellularLocation>
</comment>
<keyword evidence="5 6" id="KW-0472">Membrane</keyword>
<dbReference type="CDD" id="cd14832">
    <property type="entry name" value="AP4_sigma"/>
    <property type="match status" value="1"/>
</dbReference>
<dbReference type="FunFam" id="3.30.450.60:FF:000010">
    <property type="entry name" value="AP complex subunit sigma"/>
    <property type="match status" value="1"/>
</dbReference>
<dbReference type="InterPro" id="IPR016635">
    <property type="entry name" value="AP_complex_ssu"/>
</dbReference>
<gene>
    <name evidence="8" type="ORF">TTHERM_01227730</name>
</gene>
<dbReference type="AlphaFoldDB" id="Q239J7"/>
<evidence type="ECO:0000256" key="5">
    <source>
        <dbReference type="ARBA" id="ARBA00023136"/>
    </source>
</evidence>